<evidence type="ECO:0000256" key="1">
    <source>
        <dbReference type="SAM" id="MobiDB-lite"/>
    </source>
</evidence>
<protein>
    <submittedName>
        <fullName evidence="3">DUF485 domain-containing protein</fullName>
    </submittedName>
</protein>
<dbReference type="PANTHER" id="PTHR38441">
    <property type="entry name" value="INTEGRAL MEMBRANE PROTEIN-RELATED"/>
    <property type="match status" value="1"/>
</dbReference>
<proteinExistence type="predicted"/>
<feature type="compositionally biased region" description="Basic and acidic residues" evidence="1">
    <location>
        <begin position="1"/>
        <end position="15"/>
    </location>
</feature>
<dbReference type="RefSeq" id="WP_166395160.1">
    <property type="nucleotide sequence ID" value="NZ_CP045121.1"/>
</dbReference>
<evidence type="ECO:0000313" key="3">
    <source>
        <dbReference type="EMBL" id="QIN77479.1"/>
    </source>
</evidence>
<gene>
    <name evidence="3" type="ORF">GBA65_02035</name>
</gene>
<feature type="transmembrane region" description="Helical" evidence="2">
    <location>
        <begin position="50"/>
        <end position="69"/>
    </location>
</feature>
<feature type="region of interest" description="Disordered" evidence="1">
    <location>
        <begin position="1"/>
        <end position="32"/>
    </location>
</feature>
<dbReference type="PANTHER" id="PTHR38441:SF1">
    <property type="entry name" value="MEMBRANE PROTEIN"/>
    <property type="match status" value="1"/>
</dbReference>
<keyword evidence="2" id="KW-0812">Transmembrane</keyword>
<sequence length="130" mass="14468">MERDDRSIADERSLTERSAPVREGVGSRSSDWERVERTSAFEELARKKRAFIVPVVILFTVFFLGWPALGGFTTLLDGQAIGAMTWAYVYGFAQLATTLVLLHLYTRQAARWDGLARRAREEAAEGGTGA</sequence>
<dbReference type="Proteomes" id="UP000502706">
    <property type="component" value="Chromosome"/>
</dbReference>
<keyword evidence="4" id="KW-1185">Reference proteome</keyword>
<dbReference type="InterPro" id="IPR007436">
    <property type="entry name" value="DUF485"/>
</dbReference>
<reference evidence="3 4" key="1">
    <citation type="submission" date="2019-10" db="EMBL/GenBank/DDBJ databases">
        <title>Rubrobacter sp nov SCSIO 52915 isolated from a deep-sea sediment in the South China Sea.</title>
        <authorList>
            <person name="Chen R.W."/>
        </authorList>
    </citation>
    <scope>NUCLEOTIDE SEQUENCE [LARGE SCALE GENOMIC DNA]</scope>
    <source>
        <strain evidence="3 4">SCSIO 52915</strain>
    </source>
</reference>
<dbReference type="KEGG" id="rmar:GBA65_02035"/>
<name>A0A6G8PSL8_9ACTN</name>
<keyword evidence="2" id="KW-0472">Membrane</keyword>
<dbReference type="Pfam" id="PF04341">
    <property type="entry name" value="DUF485"/>
    <property type="match status" value="1"/>
</dbReference>
<evidence type="ECO:0000313" key="4">
    <source>
        <dbReference type="Proteomes" id="UP000502706"/>
    </source>
</evidence>
<evidence type="ECO:0000256" key="2">
    <source>
        <dbReference type="SAM" id="Phobius"/>
    </source>
</evidence>
<organism evidence="3 4">
    <name type="scientific">Rubrobacter marinus</name>
    <dbReference type="NCBI Taxonomy" id="2653852"/>
    <lineage>
        <taxon>Bacteria</taxon>
        <taxon>Bacillati</taxon>
        <taxon>Actinomycetota</taxon>
        <taxon>Rubrobacteria</taxon>
        <taxon>Rubrobacterales</taxon>
        <taxon>Rubrobacteraceae</taxon>
        <taxon>Rubrobacter</taxon>
    </lineage>
</organism>
<dbReference type="EMBL" id="CP045121">
    <property type="protein sequence ID" value="QIN77479.1"/>
    <property type="molecule type" value="Genomic_DNA"/>
</dbReference>
<accession>A0A6G8PSL8</accession>
<dbReference type="AlphaFoldDB" id="A0A6G8PSL8"/>
<keyword evidence="2" id="KW-1133">Transmembrane helix</keyword>
<feature type="transmembrane region" description="Helical" evidence="2">
    <location>
        <begin position="81"/>
        <end position="105"/>
    </location>
</feature>